<dbReference type="PANTHER" id="PTHR43364">
    <property type="entry name" value="NADH-SPECIFIC METHYLGLYOXAL REDUCTASE-RELATED"/>
    <property type="match status" value="1"/>
</dbReference>
<dbReference type="SUPFAM" id="SSF51430">
    <property type="entry name" value="NAD(P)-linked oxidoreductase"/>
    <property type="match status" value="1"/>
</dbReference>
<dbReference type="InterPro" id="IPR050523">
    <property type="entry name" value="AKR_Detox_Biosynth"/>
</dbReference>
<comment type="caution">
    <text evidence="3">The sequence shown here is derived from an EMBL/GenBank/DDBJ whole genome shotgun (WGS) entry which is preliminary data.</text>
</comment>
<dbReference type="Gene3D" id="3.20.20.100">
    <property type="entry name" value="NADP-dependent oxidoreductase domain"/>
    <property type="match status" value="1"/>
</dbReference>
<evidence type="ECO:0000313" key="3">
    <source>
        <dbReference type="EMBL" id="PQA55148.1"/>
    </source>
</evidence>
<dbReference type="AlphaFoldDB" id="A0A2S7IHL2"/>
<dbReference type="GO" id="GO:0016491">
    <property type="term" value="F:oxidoreductase activity"/>
    <property type="evidence" value="ECO:0007669"/>
    <property type="project" value="UniProtKB-KW"/>
</dbReference>
<dbReference type="GO" id="GO:0005829">
    <property type="term" value="C:cytosol"/>
    <property type="evidence" value="ECO:0007669"/>
    <property type="project" value="TreeGrafter"/>
</dbReference>
<reference evidence="4" key="1">
    <citation type="submission" date="2018-02" db="EMBL/GenBank/DDBJ databases">
        <title>Genome sequencing of Solimonas sp. HR-BB.</title>
        <authorList>
            <person name="Lee Y."/>
            <person name="Jeon C.O."/>
        </authorList>
    </citation>
    <scope>NUCLEOTIDE SEQUENCE [LARGE SCALE GENOMIC DNA]</scope>
    <source>
        <strain evidence="4">HR-U</strain>
    </source>
</reference>
<dbReference type="OrthoDB" id="9773828at2"/>
<evidence type="ECO:0000259" key="2">
    <source>
        <dbReference type="Pfam" id="PF00248"/>
    </source>
</evidence>
<dbReference type="Proteomes" id="UP000239590">
    <property type="component" value="Unassembled WGS sequence"/>
</dbReference>
<keyword evidence="1" id="KW-0560">Oxidoreductase</keyword>
<name>A0A2S7IHL2_9BACT</name>
<dbReference type="InterPro" id="IPR023210">
    <property type="entry name" value="NADP_OxRdtase_dom"/>
</dbReference>
<evidence type="ECO:0000313" key="4">
    <source>
        <dbReference type="Proteomes" id="UP000239590"/>
    </source>
</evidence>
<dbReference type="InterPro" id="IPR036812">
    <property type="entry name" value="NAD(P)_OxRdtase_dom_sf"/>
</dbReference>
<dbReference type="Pfam" id="PF00248">
    <property type="entry name" value="Aldo_ket_red"/>
    <property type="match status" value="1"/>
</dbReference>
<dbReference type="RefSeq" id="WP_104715465.1">
    <property type="nucleotide sequence ID" value="NZ_PTRA01000005.1"/>
</dbReference>
<dbReference type="EMBL" id="PTRA01000005">
    <property type="protein sequence ID" value="PQA55148.1"/>
    <property type="molecule type" value="Genomic_DNA"/>
</dbReference>
<sequence length="322" mass="35303">MNYKLFGTQTGLPASELILGGSQLGDRSGYGTAPEEALRILSVYADAGGNFIDVSDRYQFGQAEEIIGAFTESNRQDFIFCTKYTLSSQPTASVAHTGNHRKAMRQAIEGSLKRLKTDYIDLYIPHFDDGITPLEEIARGLEDLVKAGKVLYTGVANFPAWKAASLATSIPLAAIQFEYNLLERTAERELTPMADYFGLGKMAYSPLAGGVLTGKYRQGSTGRVTRLNTDGYQEDERTQAILDELKQMTSEMDATLGQLALAWVRSKGVFPIIGARSRDHLETSLKGIHISLSESQVARLDVVSAQSKGYPHDLLAKVQTKY</sequence>
<evidence type="ECO:0000256" key="1">
    <source>
        <dbReference type="ARBA" id="ARBA00023002"/>
    </source>
</evidence>
<dbReference type="PANTHER" id="PTHR43364:SF4">
    <property type="entry name" value="NAD(P)-LINKED OXIDOREDUCTASE SUPERFAMILY PROTEIN"/>
    <property type="match status" value="1"/>
</dbReference>
<proteinExistence type="predicted"/>
<feature type="domain" description="NADP-dependent oxidoreductase" evidence="2">
    <location>
        <begin position="16"/>
        <end position="302"/>
    </location>
</feature>
<keyword evidence="4" id="KW-1185">Reference proteome</keyword>
<organism evidence="3 4">
    <name type="scientific">Siphonobacter curvatus</name>
    <dbReference type="NCBI Taxonomy" id="2094562"/>
    <lineage>
        <taxon>Bacteria</taxon>
        <taxon>Pseudomonadati</taxon>
        <taxon>Bacteroidota</taxon>
        <taxon>Cytophagia</taxon>
        <taxon>Cytophagales</taxon>
        <taxon>Cytophagaceae</taxon>
        <taxon>Siphonobacter</taxon>
    </lineage>
</organism>
<gene>
    <name evidence="3" type="ORF">C5O19_20755</name>
</gene>
<accession>A0A2S7IHL2</accession>
<dbReference type="PRINTS" id="PR00069">
    <property type="entry name" value="ALDKETRDTASE"/>
</dbReference>
<protein>
    <submittedName>
        <fullName evidence="3">Oxidoreductase</fullName>
    </submittedName>
</protein>
<dbReference type="InterPro" id="IPR020471">
    <property type="entry name" value="AKR"/>
</dbReference>